<evidence type="ECO:0008006" key="3">
    <source>
        <dbReference type="Google" id="ProtNLM"/>
    </source>
</evidence>
<organism evidence="1 2">
    <name type="scientific">Ancylostoma ceylanicum</name>
    <dbReference type="NCBI Taxonomy" id="53326"/>
    <lineage>
        <taxon>Eukaryota</taxon>
        <taxon>Metazoa</taxon>
        <taxon>Ecdysozoa</taxon>
        <taxon>Nematoda</taxon>
        <taxon>Chromadorea</taxon>
        <taxon>Rhabditida</taxon>
        <taxon>Rhabditina</taxon>
        <taxon>Rhabditomorpha</taxon>
        <taxon>Strongyloidea</taxon>
        <taxon>Ancylostomatidae</taxon>
        <taxon>Ancylostomatinae</taxon>
        <taxon>Ancylostoma</taxon>
    </lineage>
</organism>
<protein>
    <recommendedName>
        <fullName evidence="3">TIL domain-containing protein</fullName>
    </recommendedName>
</protein>
<name>A0A016VPW5_9BILA</name>
<keyword evidence="2" id="KW-1185">Reference proteome</keyword>
<accession>A0A016VPW5</accession>
<evidence type="ECO:0000313" key="2">
    <source>
        <dbReference type="Proteomes" id="UP000024635"/>
    </source>
</evidence>
<evidence type="ECO:0000313" key="1">
    <source>
        <dbReference type="EMBL" id="EYC29604.1"/>
    </source>
</evidence>
<dbReference type="Proteomes" id="UP000024635">
    <property type="component" value="Unassembled WGS sequence"/>
</dbReference>
<dbReference type="OrthoDB" id="152433at2759"/>
<proteinExistence type="predicted"/>
<dbReference type="EMBL" id="JARK01001342">
    <property type="protein sequence ID" value="EYC29604.1"/>
    <property type="molecule type" value="Genomic_DNA"/>
</dbReference>
<gene>
    <name evidence="1" type="primary">Acey_s0006.g3065</name>
    <name evidence="1" type="ORF">Y032_0006g3065</name>
</gene>
<sequence>MCPDGFEMRNFHFMCECKPGYMLEDYDGKCVPIEQCKYDPCQENEEFIECDEKCEAKCGFSTVRSKKNCSNNMPELGGSALMLNVFRIIAYFHRPALPGVNVNRDINAIQWENAQATARQVVAVILRFYG</sequence>
<dbReference type="Gene3D" id="2.10.25.10">
    <property type="entry name" value="Laminin"/>
    <property type="match status" value="1"/>
</dbReference>
<reference evidence="2" key="1">
    <citation type="journal article" date="2015" name="Nat. Genet.">
        <title>The genome and transcriptome of the zoonotic hookworm Ancylostoma ceylanicum identify infection-specific gene families.</title>
        <authorList>
            <person name="Schwarz E.M."/>
            <person name="Hu Y."/>
            <person name="Antoshechkin I."/>
            <person name="Miller M.M."/>
            <person name="Sternberg P.W."/>
            <person name="Aroian R.V."/>
        </authorList>
    </citation>
    <scope>NUCLEOTIDE SEQUENCE</scope>
    <source>
        <strain evidence="2">HY135</strain>
    </source>
</reference>
<comment type="caution">
    <text evidence="1">The sequence shown here is derived from an EMBL/GenBank/DDBJ whole genome shotgun (WGS) entry which is preliminary data.</text>
</comment>
<dbReference type="AlphaFoldDB" id="A0A016VPW5"/>